<dbReference type="EMBL" id="BAAAHG010000015">
    <property type="protein sequence ID" value="GAA0912233.1"/>
    <property type="molecule type" value="Genomic_DNA"/>
</dbReference>
<comment type="caution">
    <text evidence="1">The sequence shown here is derived from an EMBL/GenBank/DDBJ whole genome shotgun (WGS) entry which is preliminary data.</text>
</comment>
<protein>
    <submittedName>
        <fullName evidence="1">Uncharacterized protein</fullName>
    </submittedName>
</protein>
<evidence type="ECO:0000313" key="2">
    <source>
        <dbReference type="Proteomes" id="UP001501005"/>
    </source>
</evidence>
<keyword evidence="2" id="KW-1185">Reference proteome</keyword>
<gene>
    <name evidence="1" type="ORF">GCM10009549_24210</name>
</gene>
<reference evidence="2" key="1">
    <citation type="journal article" date="2019" name="Int. J. Syst. Evol. Microbiol.">
        <title>The Global Catalogue of Microorganisms (GCM) 10K type strain sequencing project: providing services to taxonomists for standard genome sequencing and annotation.</title>
        <authorList>
            <consortium name="The Broad Institute Genomics Platform"/>
            <consortium name="The Broad Institute Genome Sequencing Center for Infectious Disease"/>
            <person name="Wu L."/>
            <person name="Ma J."/>
        </authorList>
    </citation>
    <scope>NUCLEOTIDE SEQUENCE [LARGE SCALE GENOMIC DNA]</scope>
    <source>
        <strain evidence="2">JCM 10673</strain>
    </source>
</reference>
<dbReference type="Proteomes" id="UP001501005">
    <property type="component" value="Unassembled WGS sequence"/>
</dbReference>
<proteinExistence type="predicted"/>
<accession>A0ABP3Z4S1</accession>
<name>A0ABP3Z4S1_9ACTN</name>
<sequence length="109" mass="12081">MLSARECFDNSARCRGRRRTPAKDYRTTPDCRQVVTKTTGPATVCGETGCCNFGRTTMGLIACCGRFLSPNPKWPLLDLLCAGQVEAPEAHFEHPEHDADEPRTWPNLA</sequence>
<organism evidence="1 2">
    <name type="scientific">Streptomyces thermoalcalitolerans</name>
    <dbReference type="NCBI Taxonomy" id="65605"/>
    <lineage>
        <taxon>Bacteria</taxon>
        <taxon>Bacillati</taxon>
        <taxon>Actinomycetota</taxon>
        <taxon>Actinomycetes</taxon>
        <taxon>Kitasatosporales</taxon>
        <taxon>Streptomycetaceae</taxon>
        <taxon>Streptomyces</taxon>
    </lineage>
</organism>
<evidence type="ECO:0000313" key="1">
    <source>
        <dbReference type="EMBL" id="GAA0912233.1"/>
    </source>
</evidence>